<keyword evidence="2" id="KW-1185">Reference proteome</keyword>
<dbReference type="EMBL" id="JAAGNC010000223">
    <property type="protein sequence ID" value="NEC62991.1"/>
    <property type="molecule type" value="Genomic_DNA"/>
</dbReference>
<dbReference type="Proteomes" id="UP000470404">
    <property type="component" value="Unassembled WGS sequence"/>
</dbReference>
<organism evidence="1 2">
    <name type="scientific">Amycolatopsis rubida</name>
    <dbReference type="NCBI Taxonomy" id="112413"/>
    <lineage>
        <taxon>Bacteria</taxon>
        <taxon>Bacillati</taxon>
        <taxon>Actinomycetota</taxon>
        <taxon>Actinomycetes</taxon>
        <taxon>Pseudonocardiales</taxon>
        <taxon>Pseudonocardiaceae</taxon>
        <taxon>Amycolatopsis</taxon>
    </lineage>
</organism>
<proteinExistence type="predicted"/>
<gene>
    <name evidence="1" type="ORF">G3I59_47245</name>
</gene>
<name>A0ABX0C5H6_9PSEU</name>
<evidence type="ECO:0008006" key="3">
    <source>
        <dbReference type="Google" id="ProtNLM"/>
    </source>
</evidence>
<evidence type="ECO:0000313" key="2">
    <source>
        <dbReference type="Proteomes" id="UP000470404"/>
    </source>
</evidence>
<accession>A0ABX0C5H6</accession>
<reference evidence="1 2" key="1">
    <citation type="submission" date="2020-01" db="EMBL/GenBank/DDBJ databases">
        <title>Insect and environment-associated Actinomycetes.</title>
        <authorList>
            <person name="Currrie C."/>
            <person name="Chevrette M."/>
            <person name="Carlson C."/>
            <person name="Stubbendieck R."/>
            <person name="Wendt-Pienkowski E."/>
        </authorList>
    </citation>
    <scope>NUCLEOTIDE SEQUENCE [LARGE SCALE GENOMIC DNA]</scope>
    <source>
        <strain evidence="1 2">SID8386</strain>
    </source>
</reference>
<sequence length="145" mass="16075">MDIPSEIGALAALATQTTFSTLTTAAWSDFRAWLGRWSSRSNDETAGKALATLDTNVEQLLEADEEDRPVLERAVQKRWTQDLTGLLTAHPDLTEQLREFLNEWIAANPSTAPTLKNHQQVAYGFDNSQIVQNVGTQNNTFGNAR</sequence>
<evidence type="ECO:0000313" key="1">
    <source>
        <dbReference type="EMBL" id="NEC62991.1"/>
    </source>
</evidence>
<dbReference type="RefSeq" id="WP_067584476.1">
    <property type="nucleotide sequence ID" value="NZ_JAAGNC010000223.1"/>
</dbReference>
<protein>
    <recommendedName>
        <fullName evidence="3">WXG100 family type VII secretion target</fullName>
    </recommendedName>
</protein>
<comment type="caution">
    <text evidence="1">The sequence shown here is derived from an EMBL/GenBank/DDBJ whole genome shotgun (WGS) entry which is preliminary data.</text>
</comment>